<dbReference type="GO" id="GO:0016787">
    <property type="term" value="F:hydrolase activity"/>
    <property type="evidence" value="ECO:0007669"/>
    <property type="project" value="UniProtKB-KW"/>
</dbReference>
<keyword evidence="4" id="KW-1185">Reference proteome</keyword>
<dbReference type="CDD" id="cd24158">
    <property type="entry name" value="NUDIX_ADPRase_Rv1700"/>
    <property type="match status" value="1"/>
</dbReference>
<dbReference type="EMBL" id="CP003924">
    <property type="protein sequence ID" value="AGS34771.1"/>
    <property type="molecule type" value="Genomic_DNA"/>
</dbReference>
<evidence type="ECO:0000259" key="2">
    <source>
        <dbReference type="PROSITE" id="PS51462"/>
    </source>
</evidence>
<dbReference type="eggNOG" id="COG0494">
    <property type="taxonomic scope" value="Bacteria"/>
</dbReference>
<dbReference type="InterPro" id="IPR015797">
    <property type="entry name" value="NUDIX_hydrolase-like_dom_sf"/>
</dbReference>
<dbReference type="PANTHER" id="PTHR11839:SF31">
    <property type="entry name" value="ADP-RIBOSE PYROPHOSPHATASE"/>
    <property type="match status" value="1"/>
</dbReference>
<dbReference type="KEGG" id="cmd:B841_06490"/>
<proteinExistence type="predicted"/>
<dbReference type="GO" id="GO:0006753">
    <property type="term" value="P:nucleoside phosphate metabolic process"/>
    <property type="evidence" value="ECO:0007669"/>
    <property type="project" value="TreeGrafter"/>
</dbReference>
<sequence length="220" mass="23942">MTAGSHEFTTLDSELLFESPILGLRRDRLTMPGGGVASREVIEHFGATAVVAVDGRGRLAMVHQYRHSVGARLWELPAGLLDMAGEDALVCARRELVEEAGLEADSWSLLLDLISSPGFCDEAVRVYLATDLTAVERPAGEYEEADMGFEWVDLADARRSVLRGEIINSIAIAGIFAASEVLSGRGQARDAHADFPLRPTSLAQRRQRNGVVPDMKRLGR</sequence>
<dbReference type="PATRIC" id="fig|1224163.3.peg.1304"/>
<dbReference type="RefSeq" id="WP_020934704.1">
    <property type="nucleotide sequence ID" value="NC_021915.1"/>
</dbReference>
<evidence type="ECO:0000313" key="3">
    <source>
        <dbReference type="EMBL" id="AGS34771.1"/>
    </source>
</evidence>
<keyword evidence="1" id="KW-0378">Hydrolase</keyword>
<dbReference type="Gene3D" id="3.90.79.10">
    <property type="entry name" value="Nucleoside Triphosphate Pyrophosphohydrolase"/>
    <property type="match status" value="1"/>
</dbReference>
<reference evidence="3 4" key="1">
    <citation type="submission" date="2012-11" db="EMBL/GenBank/DDBJ databases">
        <title>The complete genome sequence of Corynebacterium maris Coryn-1 (=DSM 45190).</title>
        <authorList>
            <person name="Schaffert L."/>
            <person name="Albersmeier A."/>
            <person name="Kalinowski J."/>
            <person name="Ruckert C."/>
        </authorList>
    </citation>
    <scope>NUCLEOTIDE SEQUENCE [LARGE SCALE GENOMIC DNA]</scope>
    <source>
        <strain evidence="4">Coryn-1</strain>
    </source>
</reference>
<accession>S5TIP6</accession>
<feature type="domain" description="Nudix hydrolase" evidence="2">
    <location>
        <begin position="42"/>
        <end position="174"/>
    </location>
</feature>
<evidence type="ECO:0000313" key="4">
    <source>
        <dbReference type="Proteomes" id="UP000015388"/>
    </source>
</evidence>
<dbReference type="SUPFAM" id="SSF55811">
    <property type="entry name" value="Nudix"/>
    <property type="match status" value="1"/>
</dbReference>
<dbReference type="OrthoDB" id="9806150at2"/>
<dbReference type="Proteomes" id="UP000015388">
    <property type="component" value="Chromosome"/>
</dbReference>
<dbReference type="PANTHER" id="PTHR11839">
    <property type="entry name" value="UDP/ADP-SUGAR PYROPHOSPHATASE"/>
    <property type="match status" value="1"/>
</dbReference>
<dbReference type="STRING" id="1224163.B841_06490"/>
<dbReference type="PROSITE" id="PS51462">
    <property type="entry name" value="NUDIX"/>
    <property type="match status" value="1"/>
</dbReference>
<evidence type="ECO:0000256" key="1">
    <source>
        <dbReference type="ARBA" id="ARBA00022801"/>
    </source>
</evidence>
<organism evidence="3 4">
    <name type="scientific">Corynebacterium maris DSM 45190</name>
    <dbReference type="NCBI Taxonomy" id="1224163"/>
    <lineage>
        <taxon>Bacteria</taxon>
        <taxon>Bacillati</taxon>
        <taxon>Actinomycetota</taxon>
        <taxon>Actinomycetes</taxon>
        <taxon>Mycobacteriales</taxon>
        <taxon>Corynebacteriaceae</taxon>
        <taxon>Corynebacterium</taxon>
    </lineage>
</organism>
<protein>
    <submittedName>
        <fullName evidence="3">ADP-ribose pyrophosphatase</fullName>
    </submittedName>
</protein>
<dbReference type="InterPro" id="IPR000086">
    <property type="entry name" value="NUDIX_hydrolase_dom"/>
</dbReference>
<dbReference type="Pfam" id="PF00293">
    <property type="entry name" value="NUDIX"/>
    <property type="match status" value="1"/>
</dbReference>
<name>S5TIP6_9CORY</name>
<dbReference type="HOGENOM" id="CLU_062658_5_0_11"/>
<dbReference type="GO" id="GO:0019693">
    <property type="term" value="P:ribose phosphate metabolic process"/>
    <property type="evidence" value="ECO:0007669"/>
    <property type="project" value="TreeGrafter"/>
</dbReference>
<dbReference type="AlphaFoldDB" id="S5TIP6"/>
<gene>
    <name evidence="3" type="ORF">B841_06490</name>
</gene>
<dbReference type="GO" id="GO:0005829">
    <property type="term" value="C:cytosol"/>
    <property type="evidence" value="ECO:0007669"/>
    <property type="project" value="TreeGrafter"/>
</dbReference>